<dbReference type="GeneID" id="86894079"/>
<keyword evidence="4" id="KW-1185">Reference proteome</keyword>
<dbReference type="EMBL" id="CP043839">
    <property type="protein sequence ID" value="WOF14808.1"/>
    <property type="molecule type" value="Genomic_DNA"/>
</dbReference>
<gene>
    <name evidence="2" type="ORF">F1644_22245</name>
    <name evidence="1" type="ORF">GGR15_001132</name>
</gene>
<accession>A0A7X5YCY6</accession>
<evidence type="ECO:0000313" key="3">
    <source>
        <dbReference type="Proteomes" id="UP000576368"/>
    </source>
</evidence>
<dbReference type="Pfam" id="PF14055">
    <property type="entry name" value="NVEALA"/>
    <property type="match status" value="1"/>
</dbReference>
<dbReference type="Proteomes" id="UP001302374">
    <property type="component" value="Chromosome"/>
</dbReference>
<dbReference type="Proteomes" id="UP000576368">
    <property type="component" value="Unassembled WGS sequence"/>
</dbReference>
<evidence type="ECO:0000313" key="4">
    <source>
        <dbReference type="Proteomes" id="UP001302374"/>
    </source>
</evidence>
<sequence length="85" mass="9123">MKKKIICIMAIIIVSIVGAMNFNVSLSSNSLQLKNIEALANGEDHSGRHTCYDVLEGNNGNSVLCRDCGLHTGTPPWFAKASSCI</sequence>
<name>A0A7X5YCY6_9BACT</name>
<organism evidence="1 3">
    <name type="scientific">Butyricimonas paravirosa</name>
    <dbReference type="NCBI Taxonomy" id="1472417"/>
    <lineage>
        <taxon>Bacteria</taxon>
        <taxon>Pseudomonadati</taxon>
        <taxon>Bacteroidota</taxon>
        <taxon>Bacteroidia</taxon>
        <taxon>Bacteroidales</taxon>
        <taxon>Odoribacteraceae</taxon>
        <taxon>Butyricimonas</taxon>
    </lineage>
</organism>
<dbReference type="AlphaFoldDB" id="A0A7X5YCY6"/>
<protein>
    <submittedName>
        <fullName evidence="1">Uncharacterized protein YpmB</fullName>
    </submittedName>
</protein>
<reference evidence="2 4" key="1">
    <citation type="submission" date="2019-09" db="EMBL/GenBank/DDBJ databases">
        <title>Butyricimonas paravirosa DSM 105722 (=214-4 = JCM 18677 = CCUG 65563).</title>
        <authorList>
            <person name="Le Roy T."/>
            <person name="Cani P.D."/>
        </authorList>
    </citation>
    <scope>NUCLEOTIDE SEQUENCE [LARGE SCALE GENOMIC DNA]</scope>
    <source>
        <strain evidence="2 4">DSM 105722</strain>
    </source>
</reference>
<evidence type="ECO:0000313" key="2">
    <source>
        <dbReference type="EMBL" id="WOF14808.1"/>
    </source>
</evidence>
<proteinExistence type="predicted"/>
<dbReference type="RefSeq" id="WP_147344443.1">
    <property type="nucleotide sequence ID" value="NZ_BMPA01000021.1"/>
</dbReference>
<dbReference type="InterPro" id="IPR025905">
    <property type="entry name" value="NVEALA"/>
</dbReference>
<evidence type="ECO:0000313" key="1">
    <source>
        <dbReference type="EMBL" id="NJC17521.1"/>
    </source>
</evidence>
<reference evidence="1 3" key="2">
    <citation type="submission" date="2020-03" db="EMBL/GenBank/DDBJ databases">
        <title>Genomic Encyclopedia of Type Strains, Phase IV (KMG-IV): sequencing the most valuable type-strain genomes for metagenomic binning, comparative biology and taxonomic classification.</title>
        <authorList>
            <person name="Goeker M."/>
        </authorList>
    </citation>
    <scope>NUCLEOTIDE SEQUENCE [LARGE SCALE GENOMIC DNA]</scope>
    <source>
        <strain evidence="1 3">DSM 105722</strain>
    </source>
</reference>
<dbReference type="EMBL" id="JAATLI010000003">
    <property type="protein sequence ID" value="NJC17521.1"/>
    <property type="molecule type" value="Genomic_DNA"/>
</dbReference>